<gene>
    <name evidence="1" type="ORF">GGR25_002257</name>
</gene>
<comment type="caution">
    <text evidence="1">The sequence shown here is derived from an EMBL/GenBank/DDBJ whole genome shotgun (WGS) entry which is preliminary data.</text>
</comment>
<evidence type="ECO:0000313" key="2">
    <source>
        <dbReference type="Proteomes" id="UP000553963"/>
    </source>
</evidence>
<dbReference type="EMBL" id="JACIDS010000003">
    <property type="protein sequence ID" value="MBB3931207.1"/>
    <property type="molecule type" value="Genomic_DNA"/>
</dbReference>
<protein>
    <submittedName>
        <fullName evidence="1">Uncharacterized protein</fullName>
    </submittedName>
</protein>
<dbReference type="AlphaFoldDB" id="A0A840AQ78"/>
<organism evidence="1 2">
    <name type="scientific">Kaistia hirudinis</name>
    <dbReference type="NCBI Taxonomy" id="1293440"/>
    <lineage>
        <taxon>Bacteria</taxon>
        <taxon>Pseudomonadati</taxon>
        <taxon>Pseudomonadota</taxon>
        <taxon>Alphaproteobacteria</taxon>
        <taxon>Hyphomicrobiales</taxon>
        <taxon>Kaistiaceae</taxon>
        <taxon>Kaistia</taxon>
    </lineage>
</organism>
<accession>A0A840AQ78</accession>
<name>A0A840AQ78_9HYPH</name>
<evidence type="ECO:0000313" key="1">
    <source>
        <dbReference type="EMBL" id="MBB3931207.1"/>
    </source>
</evidence>
<proteinExistence type="predicted"/>
<sequence length="81" mass="8938">MNNVLTFPSRQHPKSGRFFPVRLADGLWWIDHESRGGASFGIQSDFGPYKLEGEAQQVANQLNAIVWQALQAQTPPEGDGA</sequence>
<reference evidence="1 2" key="1">
    <citation type="submission" date="2020-08" db="EMBL/GenBank/DDBJ databases">
        <title>Genomic Encyclopedia of Type Strains, Phase IV (KMG-IV): sequencing the most valuable type-strain genomes for metagenomic binning, comparative biology and taxonomic classification.</title>
        <authorList>
            <person name="Goeker M."/>
        </authorList>
    </citation>
    <scope>NUCLEOTIDE SEQUENCE [LARGE SCALE GENOMIC DNA]</scope>
    <source>
        <strain evidence="1 2">DSM 25966</strain>
    </source>
</reference>
<dbReference type="RefSeq" id="WP_183398869.1">
    <property type="nucleotide sequence ID" value="NZ_JACIDS010000003.1"/>
</dbReference>
<keyword evidence="2" id="KW-1185">Reference proteome</keyword>
<dbReference type="Proteomes" id="UP000553963">
    <property type="component" value="Unassembled WGS sequence"/>
</dbReference>